<evidence type="ECO:0000256" key="3">
    <source>
        <dbReference type="ARBA" id="ARBA00022989"/>
    </source>
</evidence>
<dbReference type="Pfam" id="PF01124">
    <property type="entry name" value="MAPEG"/>
    <property type="match status" value="1"/>
</dbReference>
<evidence type="ECO:0000313" key="7">
    <source>
        <dbReference type="Proteomes" id="UP000195807"/>
    </source>
</evidence>
<dbReference type="KEGG" id="cman:A9D14_02240"/>
<evidence type="ECO:0000313" key="6">
    <source>
        <dbReference type="EMBL" id="ARU15214.1"/>
    </source>
</evidence>
<feature type="transmembrane region" description="Helical" evidence="5">
    <location>
        <begin position="120"/>
        <end position="139"/>
    </location>
</feature>
<dbReference type="RefSeq" id="WP_066842585.1">
    <property type="nucleotide sequence ID" value="NZ_CP019602.1"/>
</dbReference>
<keyword evidence="2 5" id="KW-0812">Transmembrane</keyword>
<comment type="subcellular location">
    <subcellularLocation>
        <location evidence="1">Membrane</location>
    </subcellularLocation>
</comment>
<dbReference type="OrthoDB" id="5516290at2"/>
<evidence type="ECO:0000256" key="1">
    <source>
        <dbReference type="ARBA" id="ARBA00004370"/>
    </source>
</evidence>
<dbReference type="AlphaFoldDB" id="A0A1Z1F8Y8"/>
<dbReference type="InterPro" id="IPR023352">
    <property type="entry name" value="MAPEG-like_dom_sf"/>
</dbReference>
<proteinExistence type="predicted"/>
<evidence type="ECO:0008006" key="8">
    <source>
        <dbReference type="Google" id="ProtNLM"/>
    </source>
</evidence>
<keyword evidence="7" id="KW-1185">Reference proteome</keyword>
<dbReference type="EMBL" id="CP019602">
    <property type="protein sequence ID" value="ARU15214.1"/>
    <property type="molecule type" value="Genomic_DNA"/>
</dbReference>
<keyword evidence="3 5" id="KW-1133">Transmembrane helix</keyword>
<dbReference type="Gene3D" id="1.20.120.550">
    <property type="entry name" value="Membrane associated eicosanoid/glutathione metabolism-like domain"/>
    <property type="match status" value="1"/>
</dbReference>
<keyword evidence="4 5" id="KW-0472">Membrane</keyword>
<dbReference type="STRING" id="450378.GCA_001661675_00447"/>
<accession>A0A1Z1F8Y8</accession>
<feature type="transmembrane region" description="Helical" evidence="5">
    <location>
        <begin position="6"/>
        <end position="26"/>
    </location>
</feature>
<feature type="transmembrane region" description="Helical" evidence="5">
    <location>
        <begin position="75"/>
        <end position="100"/>
    </location>
</feature>
<evidence type="ECO:0000256" key="4">
    <source>
        <dbReference type="ARBA" id="ARBA00023136"/>
    </source>
</evidence>
<protein>
    <recommendedName>
        <fullName evidence="8">MAPEG family protein</fullName>
    </recommendedName>
</protein>
<reference evidence="6 7" key="1">
    <citation type="submission" date="2017-01" db="EMBL/GenBank/DDBJ databases">
        <title>Complete genome sequence of esterase-producing bacterium Croceicoccus marinus E4A9.</title>
        <authorList>
            <person name="Wu Y.-H."/>
            <person name="Cheng H."/>
            <person name="Xu L."/>
            <person name="Huo Y.-Y."/>
            <person name="Wang C.-S."/>
            <person name="Xu X.-W."/>
        </authorList>
    </citation>
    <scope>NUCLEOTIDE SEQUENCE [LARGE SCALE GENOMIC DNA]</scope>
    <source>
        <strain evidence="6 7">E4A9</strain>
    </source>
</reference>
<evidence type="ECO:0000256" key="2">
    <source>
        <dbReference type="ARBA" id="ARBA00022692"/>
    </source>
</evidence>
<evidence type="ECO:0000256" key="5">
    <source>
        <dbReference type="SAM" id="Phobius"/>
    </source>
</evidence>
<sequence length="143" mass="15582">MADTTILIPAAALVVWTVVMFFWMLIHRMGLFRQHGINVAKMPPGAVGGDIARVAPEAKDWVAQNYNHLMEQPTIFYAACVILSLGGASGYDVGLAWFYVVVRVVHSVWQARVNVVSVRAALFVVSSLALVLLAIRAFLSVLG</sequence>
<dbReference type="GO" id="GO:0016020">
    <property type="term" value="C:membrane"/>
    <property type="evidence" value="ECO:0007669"/>
    <property type="project" value="UniProtKB-SubCell"/>
</dbReference>
<organism evidence="6 7">
    <name type="scientific">Croceicoccus marinus</name>
    <dbReference type="NCBI Taxonomy" id="450378"/>
    <lineage>
        <taxon>Bacteria</taxon>
        <taxon>Pseudomonadati</taxon>
        <taxon>Pseudomonadota</taxon>
        <taxon>Alphaproteobacteria</taxon>
        <taxon>Sphingomonadales</taxon>
        <taxon>Erythrobacteraceae</taxon>
        <taxon>Croceicoccus</taxon>
    </lineage>
</organism>
<name>A0A1Z1F8Y8_9SPHN</name>
<gene>
    <name evidence="6" type="ORF">A9D14_02240</name>
</gene>
<dbReference type="Proteomes" id="UP000195807">
    <property type="component" value="Chromosome"/>
</dbReference>
<dbReference type="InterPro" id="IPR001129">
    <property type="entry name" value="Membr-assoc_MAPEG"/>
</dbReference>
<dbReference type="SUPFAM" id="SSF161084">
    <property type="entry name" value="MAPEG domain-like"/>
    <property type="match status" value="1"/>
</dbReference>